<reference evidence="1" key="2">
    <citation type="journal article" date="2015" name="Data Brief">
        <title>Shoot transcriptome of the giant reed, Arundo donax.</title>
        <authorList>
            <person name="Barrero R.A."/>
            <person name="Guerrero F.D."/>
            <person name="Moolhuijzen P."/>
            <person name="Goolsby J.A."/>
            <person name="Tidwell J."/>
            <person name="Bellgard S.E."/>
            <person name="Bellgard M.I."/>
        </authorList>
    </citation>
    <scope>NUCLEOTIDE SEQUENCE</scope>
    <source>
        <tissue evidence="1">Shoot tissue taken approximately 20 cm above the soil surface</tissue>
    </source>
</reference>
<proteinExistence type="predicted"/>
<dbReference type="EMBL" id="GBRH01163775">
    <property type="protein sequence ID" value="JAE34121.1"/>
    <property type="molecule type" value="Transcribed_RNA"/>
</dbReference>
<reference evidence="1" key="1">
    <citation type="submission" date="2014-09" db="EMBL/GenBank/DDBJ databases">
        <authorList>
            <person name="Magalhaes I.L.F."/>
            <person name="Oliveira U."/>
            <person name="Santos F.R."/>
            <person name="Vidigal T.H.D.A."/>
            <person name="Brescovit A.D."/>
            <person name="Santos A.J."/>
        </authorList>
    </citation>
    <scope>NUCLEOTIDE SEQUENCE</scope>
    <source>
        <tissue evidence="1">Shoot tissue taken approximately 20 cm above the soil surface</tissue>
    </source>
</reference>
<protein>
    <submittedName>
        <fullName evidence="1">Uncharacterized protein</fullName>
    </submittedName>
</protein>
<accession>A0A0A9HH14</accession>
<sequence>MVLVPTSVNQRYPLSPCDGDSCDLVEPASFGRCRPAPMAAA</sequence>
<name>A0A0A9HH14_ARUDO</name>
<organism evidence="1">
    <name type="scientific">Arundo donax</name>
    <name type="common">Giant reed</name>
    <name type="synonym">Donax arundinaceus</name>
    <dbReference type="NCBI Taxonomy" id="35708"/>
    <lineage>
        <taxon>Eukaryota</taxon>
        <taxon>Viridiplantae</taxon>
        <taxon>Streptophyta</taxon>
        <taxon>Embryophyta</taxon>
        <taxon>Tracheophyta</taxon>
        <taxon>Spermatophyta</taxon>
        <taxon>Magnoliopsida</taxon>
        <taxon>Liliopsida</taxon>
        <taxon>Poales</taxon>
        <taxon>Poaceae</taxon>
        <taxon>PACMAD clade</taxon>
        <taxon>Arundinoideae</taxon>
        <taxon>Arundineae</taxon>
        <taxon>Arundo</taxon>
    </lineage>
</organism>
<dbReference type="AlphaFoldDB" id="A0A0A9HH14"/>
<evidence type="ECO:0000313" key="1">
    <source>
        <dbReference type="EMBL" id="JAE34121.1"/>
    </source>
</evidence>